<sequence length="93" mass="10010">MGMSELVPSESAILHGYPAIGIQASHRCIARFASADDLGSFSVLGELRRWTGQVAFSGAAGNKEVERKRGSNALRGWTNRKGAYGEDRGPNPY</sequence>
<dbReference type="EMBL" id="JAPUUL010000383">
    <property type="protein sequence ID" value="KAJ8130979.1"/>
    <property type="molecule type" value="Genomic_DNA"/>
</dbReference>
<accession>A0ACC2JUB6</accession>
<evidence type="ECO:0000313" key="2">
    <source>
        <dbReference type="Proteomes" id="UP001153332"/>
    </source>
</evidence>
<gene>
    <name evidence="1" type="ORF">O1611_g2646</name>
</gene>
<evidence type="ECO:0000313" key="1">
    <source>
        <dbReference type="EMBL" id="KAJ8130979.1"/>
    </source>
</evidence>
<proteinExistence type="predicted"/>
<organism evidence="1 2">
    <name type="scientific">Lasiodiplodia mahajangana</name>
    <dbReference type="NCBI Taxonomy" id="1108764"/>
    <lineage>
        <taxon>Eukaryota</taxon>
        <taxon>Fungi</taxon>
        <taxon>Dikarya</taxon>
        <taxon>Ascomycota</taxon>
        <taxon>Pezizomycotina</taxon>
        <taxon>Dothideomycetes</taxon>
        <taxon>Dothideomycetes incertae sedis</taxon>
        <taxon>Botryosphaeriales</taxon>
        <taxon>Botryosphaeriaceae</taxon>
        <taxon>Lasiodiplodia</taxon>
    </lineage>
</organism>
<keyword evidence="2" id="KW-1185">Reference proteome</keyword>
<name>A0ACC2JUB6_9PEZI</name>
<protein>
    <submittedName>
        <fullName evidence="1">Uncharacterized protein</fullName>
    </submittedName>
</protein>
<reference evidence="1" key="1">
    <citation type="submission" date="2022-12" db="EMBL/GenBank/DDBJ databases">
        <title>Genome Sequence of Lasiodiplodia mahajangana.</title>
        <authorList>
            <person name="Buettner E."/>
        </authorList>
    </citation>
    <scope>NUCLEOTIDE SEQUENCE</scope>
    <source>
        <strain evidence="1">VT137</strain>
    </source>
</reference>
<dbReference type="Proteomes" id="UP001153332">
    <property type="component" value="Unassembled WGS sequence"/>
</dbReference>
<comment type="caution">
    <text evidence="1">The sequence shown here is derived from an EMBL/GenBank/DDBJ whole genome shotgun (WGS) entry which is preliminary data.</text>
</comment>